<accession>A0AAD2GSB5</accession>
<sequence length="288" mass="32041">MASNYYLPPGYPRECIEVANLCDFTGMSDPQQNNASLSYHIPMSQGHGTPQSYGMSSYNTTAPPPDFSTNHHASSELPPPPHMYPSLPLQQHQEHRPRPPSSTSSHPGGSPGFVPFTFSGVKRHIRDSRVTDAWGQTVMTVASTKKESTFHNMRGELLAIFEWNHHLPRILYRGTEIKSKDFLPLDRKALTRTFAHQGHHYVWKGTPDESAVELYNADRPDHRIGYWHNEDEVIILEATPELYQTPGLLDFSLLSVFLMNCGAQIEEHGGGGPSMVLIGALSALINAA</sequence>
<dbReference type="EMBL" id="CAVNYO010000020">
    <property type="protein sequence ID" value="CAK5262537.1"/>
    <property type="molecule type" value="Genomic_DNA"/>
</dbReference>
<reference evidence="3" key="1">
    <citation type="submission" date="2023-11" db="EMBL/GenBank/DDBJ databases">
        <authorList>
            <person name="De Vega J J."/>
            <person name="De Vega J J."/>
        </authorList>
    </citation>
    <scope>NUCLEOTIDE SEQUENCE</scope>
</reference>
<feature type="region of interest" description="Disordered" evidence="1">
    <location>
        <begin position="33"/>
        <end position="113"/>
    </location>
</feature>
<dbReference type="Proteomes" id="UP001295794">
    <property type="component" value="Unassembled WGS sequence"/>
</dbReference>
<name>A0AAD2GSB5_9AGAR</name>
<protein>
    <recommendedName>
        <fullName evidence="2">DUF6593 domain-containing protein</fullName>
    </recommendedName>
</protein>
<feature type="compositionally biased region" description="Polar residues" evidence="1">
    <location>
        <begin position="46"/>
        <end position="72"/>
    </location>
</feature>
<proteinExistence type="predicted"/>
<dbReference type="AlphaFoldDB" id="A0AAD2GSB5"/>
<gene>
    <name evidence="3" type="ORF">MYCIT1_LOCUS1338</name>
</gene>
<dbReference type="InterPro" id="IPR046528">
    <property type="entry name" value="DUF6593"/>
</dbReference>
<evidence type="ECO:0000313" key="4">
    <source>
        <dbReference type="Proteomes" id="UP001295794"/>
    </source>
</evidence>
<evidence type="ECO:0000259" key="2">
    <source>
        <dbReference type="Pfam" id="PF20236"/>
    </source>
</evidence>
<keyword evidence="4" id="KW-1185">Reference proteome</keyword>
<comment type="caution">
    <text evidence="3">The sequence shown here is derived from an EMBL/GenBank/DDBJ whole genome shotgun (WGS) entry which is preliminary data.</text>
</comment>
<feature type="domain" description="DUF6593" evidence="2">
    <location>
        <begin position="137"/>
        <end position="232"/>
    </location>
</feature>
<dbReference type="Pfam" id="PF20236">
    <property type="entry name" value="DUF6593"/>
    <property type="match status" value="1"/>
</dbReference>
<evidence type="ECO:0000256" key="1">
    <source>
        <dbReference type="SAM" id="MobiDB-lite"/>
    </source>
</evidence>
<organism evidence="3 4">
    <name type="scientific">Mycena citricolor</name>
    <dbReference type="NCBI Taxonomy" id="2018698"/>
    <lineage>
        <taxon>Eukaryota</taxon>
        <taxon>Fungi</taxon>
        <taxon>Dikarya</taxon>
        <taxon>Basidiomycota</taxon>
        <taxon>Agaricomycotina</taxon>
        <taxon>Agaricomycetes</taxon>
        <taxon>Agaricomycetidae</taxon>
        <taxon>Agaricales</taxon>
        <taxon>Marasmiineae</taxon>
        <taxon>Mycenaceae</taxon>
        <taxon>Mycena</taxon>
    </lineage>
</organism>
<evidence type="ECO:0000313" key="3">
    <source>
        <dbReference type="EMBL" id="CAK5262537.1"/>
    </source>
</evidence>